<dbReference type="AlphaFoldDB" id="A0A6C7EC57"/>
<organism evidence="3 4">
    <name type="scientific">Ilumatobacter coccineus (strain NBRC 103263 / KCTC 29153 / YM16-304)</name>
    <dbReference type="NCBI Taxonomy" id="1313172"/>
    <lineage>
        <taxon>Bacteria</taxon>
        <taxon>Bacillati</taxon>
        <taxon>Actinomycetota</taxon>
        <taxon>Acidimicrobiia</taxon>
        <taxon>Acidimicrobiales</taxon>
        <taxon>Ilumatobacteraceae</taxon>
        <taxon>Ilumatobacter</taxon>
    </lineage>
</organism>
<sequence>MLIVSLIASKFLLDALVEFDWPIVVYVVILGLVGYGPSVAWWLVASKRWGTGQPIRDVGATPRWSDLGWGPLIWLAAIGTQVVIAIAVIGFDIPISNNTDGISELQADRSYVVAIVITAVIAAPLVEEIVFRGLMMRSLLGRFGPVVAVGIQGVLFGLAHVDPVRGAGNIGLALVLSGVGCALGGFAYLLRRIGPAMVAHSIFNGVAMILVLTGVADRVREENPDPFGSVVGKQIAVVDEANVVEPHGGGDAS</sequence>
<feature type="domain" description="CAAX prenyl protease 2/Lysostaphin resistance protein A-like" evidence="2">
    <location>
        <begin position="112"/>
        <end position="205"/>
    </location>
</feature>
<feature type="transmembrane region" description="Helical" evidence="1">
    <location>
        <begin position="167"/>
        <end position="190"/>
    </location>
</feature>
<dbReference type="EMBL" id="AP012057">
    <property type="protein sequence ID" value="BAN02769.1"/>
    <property type="molecule type" value="Genomic_DNA"/>
</dbReference>
<feature type="transmembrane region" description="Helical" evidence="1">
    <location>
        <begin position="111"/>
        <end position="131"/>
    </location>
</feature>
<dbReference type="PANTHER" id="PTHR36435">
    <property type="entry name" value="SLR1288 PROTEIN"/>
    <property type="match status" value="1"/>
</dbReference>
<feature type="transmembrane region" description="Helical" evidence="1">
    <location>
        <begin position="72"/>
        <end position="91"/>
    </location>
</feature>
<dbReference type="Proteomes" id="UP000011863">
    <property type="component" value="Chromosome"/>
</dbReference>
<protein>
    <recommendedName>
        <fullName evidence="2">CAAX prenyl protease 2/Lysostaphin resistance protein A-like domain-containing protein</fullName>
    </recommendedName>
</protein>
<feature type="transmembrane region" description="Helical" evidence="1">
    <location>
        <begin position="197"/>
        <end position="216"/>
    </location>
</feature>
<dbReference type="InterPro" id="IPR052710">
    <property type="entry name" value="CAAX_protease"/>
</dbReference>
<gene>
    <name evidence="3" type="ORF">YM304_24550</name>
</gene>
<dbReference type="GO" id="GO:0080120">
    <property type="term" value="P:CAAX-box protein maturation"/>
    <property type="evidence" value="ECO:0007669"/>
    <property type="project" value="UniProtKB-ARBA"/>
</dbReference>
<feature type="transmembrane region" description="Helical" evidence="1">
    <location>
        <begin position="23"/>
        <end position="44"/>
    </location>
</feature>
<evidence type="ECO:0000313" key="4">
    <source>
        <dbReference type="Proteomes" id="UP000011863"/>
    </source>
</evidence>
<keyword evidence="4" id="KW-1185">Reference proteome</keyword>
<accession>A0A6C7EC57</accession>
<keyword evidence="1" id="KW-0812">Transmembrane</keyword>
<reference evidence="3 4" key="1">
    <citation type="journal article" date="2013" name="Int. J. Syst. Evol. Microbiol.">
        <title>Ilumatobacter nonamiense sp. nov. and Ilumatobacter coccineum sp. nov., isolated from seashore sand.</title>
        <authorList>
            <person name="Matsumoto A."/>
            <person name="Kasai H."/>
            <person name="Matsuo Y."/>
            <person name="Shizuri Y."/>
            <person name="Ichikawa N."/>
            <person name="Fujita N."/>
            <person name="Omura S."/>
            <person name="Takahashi Y."/>
        </authorList>
    </citation>
    <scope>NUCLEOTIDE SEQUENCE [LARGE SCALE GENOMIC DNA]</scope>
    <source>
        <strain evidence="4">NBRC 103263 / KCTC 29153 / YM16-304</strain>
    </source>
</reference>
<name>A0A6C7EC57_ILUCY</name>
<proteinExistence type="predicted"/>
<dbReference type="PANTHER" id="PTHR36435:SF1">
    <property type="entry name" value="CAAX AMINO TERMINAL PROTEASE FAMILY PROTEIN"/>
    <property type="match status" value="1"/>
</dbReference>
<feature type="transmembrane region" description="Helical" evidence="1">
    <location>
        <begin position="143"/>
        <end position="161"/>
    </location>
</feature>
<evidence type="ECO:0000256" key="1">
    <source>
        <dbReference type="SAM" id="Phobius"/>
    </source>
</evidence>
<dbReference type="InterPro" id="IPR003675">
    <property type="entry name" value="Rce1/LyrA-like_dom"/>
</dbReference>
<keyword evidence="1" id="KW-1133">Transmembrane helix</keyword>
<evidence type="ECO:0000313" key="3">
    <source>
        <dbReference type="EMBL" id="BAN02769.1"/>
    </source>
</evidence>
<dbReference type="GO" id="GO:0004175">
    <property type="term" value="F:endopeptidase activity"/>
    <property type="evidence" value="ECO:0007669"/>
    <property type="project" value="UniProtKB-ARBA"/>
</dbReference>
<dbReference type="KEGG" id="aym:YM304_24550"/>
<keyword evidence="1" id="KW-0472">Membrane</keyword>
<dbReference type="Pfam" id="PF02517">
    <property type="entry name" value="Rce1-like"/>
    <property type="match status" value="1"/>
</dbReference>
<evidence type="ECO:0000259" key="2">
    <source>
        <dbReference type="Pfam" id="PF02517"/>
    </source>
</evidence>